<keyword evidence="7" id="KW-0998">Cell outer membrane</keyword>
<evidence type="ECO:0000256" key="4">
    <source>
        <dbReference type="ARBA" id="ARBA00022452"/>
    </source>
</evidence>
<dbReference type="GO" id="GO:1990281">
    <property type="term" value="C:efflux pump complex"/>
    <property type="evidence" value="ECO:0007669"/>
    <property type="project" value="TreeGrafter"/>
</dbReference>
<sequence length="487" mass="57248">MKTKKLLFFLFLAVHLVTFSQKKQIQLKEAITLAQKKSPEYQALVNNTQARYWRYRNYIASFLPELSLNLSPRYANSVNRITNDLGQDIFVRQNQSIIDGGLSLRQQVPYTGGIFSINSQLQRIDRFGDNNTTSFSVVPFSIRYFQNSLFYNSFRWDKKIEPLRYEESRRDFVERMEEISLNTCRRYFDLLKAQMQLEIAKRNLSNQDTLLQIAKGRYRIGKIPENDLLQMELRHLNSQNFVTTNTVAYKKASQDLARYLSLNTENIELSIPEELKEFKVSVEKALEEAYDNRKAVIEFRRRRLEMEKELAEAKGNNRVRLSVNANFGLNGQSDEYSTLFQDYDQQQNVNISLGIPIFDWGVSKSKRKMAEANLDLTDTNIKQESQAFEQEIYLHTLNWSNQRSFLSTAEKAQEVALKRYDITKKRYVLGKVSITDLNLAQQEKDKAVIDYLNSLEKFWTDYYLLRKLTLYDFIADQKIKVEELVFD</sequence>
<keyword evidence="6" id="KW-0472">Membrane</keyword>
<evidence type="ECO:0000256" key="7">
    <source>
        <dbReference type="ARBA" id="ARBA00023237"/>
    </source>
</evidence>
<dbReference type="PANTHER" id="PTHR30026">
    <property type="entry name" value="OUTER MEMBRANE PROTEIN TOLC"/>
    <property type="match status" value="1"/>
</dbReference>
<evidence type="ECO:0000313" key="9">
    <source>
        <dbReference type="Proteomes" id="UP000219048"/>
    </source>
</evidence>
<name>A0A285N1K6_9FLAO</name>
<evidence type="ECO:0000256" key="3">
    <source>
        <dbReference type="ARBA" id="ARBA00022448"/>
    </source>
</evidence>
<gene>
    <name evidence="8" type="ORF">SAMN06265377_3747</name>
</gene>
<dbReference type="AlphaFoldDB" id="A0A285N1K6"/>
<dbReference type="Gene3D" id="1.20.1600.10">
    <property type="entry name" value="Outer membrane efflux proteins (OEP)"/>
    <property type="match status" value="1"/>
</dbReference>
<dbReference type="EMBL" id="OBEH01000008">
    <property type="protein sequence ID" value="SNZ01896.1"/>
    <property type="molecule type" value="Genomic_DNA"/>
</dbReference>
<comment type="subcellular location">
    <subcellularLocation>
        <location evidence="1">Cell outer membrane</location>
    </subcellularLocation>
</comment>
<reference evidence="9" key="1">
    <citation type="submission" date="2017-09" db="EMBL/GenBank/DDBJ databases">
        <authorList>
            <person name="Varghese N."/>
            <person name="Submissions S."/>
        </authorList>
    </citation>
    <scope>NUCLEOTIDE SEQUENCE [LARGE SCALE GENOMIC DNA]</scope>
    <source>
        <strain evidence="9">DSM 25885</strain>
    </source>
</reference>
<dbReference type="GO" id="GO:0015288">
    <property type="term" value="F:porin activity"/>
    <property type="evidence" value="ECO:0007669"/>
    <property type="project" value="TreeGrafter"/>
</dbReference>
<keyword evidence="9" id="KW-1185">Reference proteome</keyword>
<dbReference type="OrthoDB" id="940457at2"/>
<dbReference type="Proteomes" id="UP000219048">
    <property type="component" value="Unassembled WGS sequence"/>
</dbReference>
<keyword evidence="4" id="KW-1134">Transmembrane beta strand</keyword>
<dbReference type="GO" id="GO:0009279">
    <property type="term" value="C:cell outer membrane"/>
    <property type="evidence" value="ECO:0007669"/>
    <property type="project" value="UniProtKB-SubCell"/>
</dbReference>
<proteinExistence type="inferred from homology"/>
<protein>
    <submittedName>
        <fullName evidence="8">Outer membrane protein TolC</fullName>
    </submittedName>
</protein>
<dbReference type="PANTHER" id="PTHR30026:SF20">
    <property type="entry name" value="OUTER MEMBRANE PROTEIN TOLC"/>
    <property type="match status" value="1"/>
</dbReference>
<evidence type="ECO:0000256" key="2">
    <source>
        <dbReference type="ARBA" id="ARBA00007613"/>
    </source>
</evidence>
<evidence type="ECO:0000256" key="5">
    <source>
        <dbReference type="ARBA" id="ARBA00022692"/>
    </source>
</evidence>
<organism evidence="8 9">
    <name type="scientific">Flagellimonas pacifica</name>
    <dbReference type="NCBI Taxonomy" id="1247520"/>
    <lineage>
        <taxon>Bacteria</taxon>
        <taxon>Pseudomonadati</taxon>
        <taxon>Bacteroidota</taxon>
        <taxon>Flavobacteriia</taxon>
        <taxon>Flavobacteriales</taxon>
        <taxon>Flavobacteriaceae</taxon>
        <taxon>Flagellimonas</taxon>
    </lineage>
</organism>
<dbReference type="Pfam" id="PF02321">
    <property type="entry name" value="OEP"/>
    <property type="match status" value="1"/>
</dbReference>
<keyword evidence="3" id="KW-0813">Transport</keyword>
<evidence type="ECO:0000313" key="8">
    <source>
        <dbReference type="EMBL" id="SNZ01896.1"/>
    </source>
</evidence>
<dbReference type="RefSeq" id="WP_097047339.1">
    <property type="nucleotide sequence ID" value="NZ_OBEH01000008.1"/>
</dbReference>
<keyword evidence="5" id="KW-0812">Transmembrane</keyword>
<dbReference type="InterPro" id="IPR051906">
    <property type="entry name" value="TolC-like"/>
</dbReference>
<evidence type="ECO:0000256" key="1">
    <source>
        <dbReference type="ARBA" id="ARBA00004442"/>
    </source>
</evidence>
<accession>A0A285N1K6</accession>
<evidence type="ECO:0000256" key="6">
    <source>
        <dbReference type="ARBA" id="ARBA00023136"/>
    </source>
</evidence>
<comment type="similarity">
    <text evidence="2">Belongs to the outer membrane factor (OMF) (TC 1.B.17) family.</text>
</comment>
<dbReference type="GO" id="GO:0015562">
    <property type="term" value="F:efflux transmembrane transporter activity"/>
    <property type="evidence" value="ECO:0007669"/>
    <property type="project" value="InterPro"/>
</dbReference>
<dbReference type="InterPro" id="IPR003423">
    <property type="entry name" value="OMP_efflux"/>
</dbReference>
<dbReference type="SUPFAM" id="SSF56954">
    <property type="entry name" value="Outer membrane efflux proteins (OEP)"/>
    <property type="match status" value="1"/>
</dbReference>